<proteinExistence type="predicted"/>
<evidence type="ECO:0000313" key="2">
    <source>
        <dbReference type="EMBL" id="GMR33617.1"/>
    </source>
</evidence>
<keyword evidence="3" id="KW-1185">Reference proteome</keyword>
<name>A0AAN5C8B2_9BILA</name>
<protein>
    <submittedName>
        <fullName evidence="2">Uncharacterized protein</fullName>
    </submittedName>
</protein>
<dbReference type="EMBL" id="BTRK01000001">
    <property type="protein sequence ID" value="GMR33617.1"/>
    <property type="molecule type" value="Genomic_DNA"/>
</dbReference>
<feature type="compositionally biased region" description="Basic and acidic residues" evidence="1">
    <location>
        <begin position="57"/>
        <end position="76"/>
    </location>
</feature>
<reference evidence="3" key="1">
    <citation type="submission" date="2022-10" db="EMBL/GenBank/DDBJ databases">
        <title>Genome assembly of Pristionchus species.</title>
        <authorList>
            <person name="Yoshida K."/>
            <person name="Sommer R.J."/>
        </authorList>
    </citation>
    <scope>NUCLEOTIDE SEQUENCE [LARGE SCALE GENOMIC DNA]</scope>
    <source>
        <strain evidence="3">RS5460</strain>
    </source>
</reference>
<comment type="caution">
    <text evidence="2">The sequence shown here is derived from an EMBL/GenBank/DDBJ whole genome shotgun (WGS) entry which is preliminary data.</text>
</comment>
<dbReference type="AlphaFoldDB" id="A0AAN5C8B2"/>
<gene>
    <name evidence="2" type="ORF">PMAYCL1PPCAC_03812</name>
</gene>
<evidence type="ECO:0000313" key="3">
    <source>
        <dbReference type="Proteomes" id="UP001328107"/>
    </source>
</evidence>
<sequence>MARDPMEILRERCDGDEDKLNELIAERTQHGILQHFINIPFNAAKQQDMFEQARSANSERIREWQRTVREERRSGKDDDEEGEEEGQEEEEVEGEKEEEEEEEGEEEEE</sequence>
<accession>A0AAN5C8B2</accession>
<evidence type="ECO:0000256" key="1">
    <source>
        <dbReference type="SAM" id="MobiDB-lite"/>
    </source>
</evidence>
<feature type="non-terminal residue" evidence="2">
    <location>
        <position position="109"/>
    </location>
</feature>
<organism evidence="2 3">
    <name type="scientific">Pristionchus mayeri</name>
    <dbReference type="NCBI Taxonomy" id="1317129"/>
    <lineage>
        <taxon>Eukaryota</taxon>
        <taxon>Metazoa</taxon>
        <taxon>Ecdysozoa</taxon>
        <taxon>Nematoda</taxon>
        <taxon>Chromadorea</taxon>
        <taxon>Rhabditida</taxon>
        <taxon>Rhabditina</taxon>
        <taxon>Diplogasteromorpha</taxon>
        <taxon>Diplogasteroidea</taxon>
        <taxon>Neodiplogasteridae</taxon>
        <taxon>Pristionchus</taxon>
    </lineage>
</organism>
<feature type="region of interest" description="Disordered" evidence="1">
    <location>
        <begin position="50"/>
        <end position="109"/>
    </location>
</feature>
<feature type="compositionally biased region" description="Acidic residues" evidence="1">
    <location>
        <begin position="77"/>
        <end position="109"/>
    </location>
</feature>
<dbReference type="Proteomes" id="UP001328107">
    <property type="component" value="Unassembled WGS sequence"/>
</dbReference>